<comment type="caution">
    <text evidence="5">The sequence shown here is derived from an EMBL/GenBank/DDBJ whole genome shotgun (WGS) entry which is preliminary data.</text>
</comment>
<dbReference type="InterPro" id="IPR002347">
    <property type="entry name" value="SDR_fam"/>
</dbReference>
<dbReference type="Proteomes" id="UP000544872">
    <property type="component" value="Unassembled WGS sequence"/>
</dbReference>
<dbReference type="PANTHER" id="PTHR44085:SF2">
    <property type="entry name" value="SEPIAPTERIN REDUCTASE"/>
    <property type="match status" value="1"/>
</dbReference>
<keyword evidence="4" id="KW-0560">Oxidoreductase</keyword>
<dbReference type="Pfam" id="PF00106">
    <property type="entry name" value="adh_short"/>
    <property type="match status" value="1"/>
</dbReference>
<evidence type="ECO:0000256" key="4">
    <source>
        <dbReference type="ARBA" id="ARBA00023002"/>
    </source>
</evidence>
<evidence type="ECO:0000256" key="2">
    <source>
        <dbReference type="ARBA" id="ARBA00022490"/>
    </source>
</evidence>
<dbReference type="InterPro" id="IPR051721">
    <property type="entry name" value="Biopterin_syn/organic_redct"/>
</dbReference>
<proteinExistence type="predicted"/>
<dbReference type="SUPFAM" id="SSF51735">
    <property type="entry name" value="NAD(P)-binding Rossmann-fold domains"/>
    <property type="match status" value="1"/>
</dbReference>
<keyword evidence="2" id="KW-0963">Cytoplasm</keyword>
<evidence type="ECO:0000256" key="3">
    <source>
        <dbReference type="ARBA" id="ARBA00022857"/>
    </source>
</evidence>
<gene>
    <name evidence="5" type="ORF">FHS48_002665</name>
</gene>
<protein>
    <submittedName>
        <fullName evidence="5">NAD(P)-dependent dehydrogenase (Short-subunit alcohol dehydrogenase family)</fullName>
    </submittedName>
</protein>
<accession>A0A7W9ZHL6</accession>
<evidence type="ECO:0000256" key="1">
    <source>
        <dbReference type="ARBA" id="ARBA00004496"/>
    </source>
</evidence>
<dbReference type="GO" id="GO:0004757">
    <property type="term" value="F:sepiapterin reductase (NADP+) activity"/>
    <property type="evidence" value="ECO:0007669"/>
    <property type="project" value="TreeGrafter"/>
</dbReference>
<dbReference type="NCBIfam" id="NF005436">
    <property type="entry name" value="PRK07023.1"/>
    <property type="match status" value="1"/>
</dbReference>
<sequence>MPTFPCTAIVTGHSRGLGAAITAALLERGIPVLALSRSGNPALTNHPLLTEVALDLGDAVAVGHWLETPDLAAFIGDTVPLLINNAGTVAPIGPLGTQDPLQVVQAVTLNVTAPLLLSNALVAARPSGSPARILHISSGAARNAYAGWAVYCATKAALDHHARAVQADACDGLRIASLAPGVIDTAMQATIRDTDRSLFPLLDRFTALKDSGSLSSPEDSAARLVDYLLSDRFGTEATPDLRAL</sequence>
<dbReference type="Gene3D" id="3.40.50.720">
    <property type="entry name" value="NAD(P)-binding Rossmann-like Domain"/>
    <property type="match status" value="1"/>
</dbReference>
<keyword evidence="6" id="KW-1185">Reference proteome</keyword>
<dbReference type="PRINTS" id="PR00081">
    <property type="entry name" value="GDHRDH"/>
</dbReference>
<name>A0A7W9ZHL6_NOVIT</name>
<dbReference type="EMBL" id="JACIIX010000010">
    <property type="protein sequence ID" value="MBB6211228.1"/>
    <property type="molecule type" value="Genomic_DNA"/>
</dbReference>
<reference evidence="5 6" key="1">
    <citation type="submission" date="2020-08" db="EMBL/GenBank/DDBJ databases">
        <title>Genomic Encyclopedia of Type Strains, Phase IV (KMG-IV): sequencing the most valuable type-strain genomes for metagenomic binning, comparative biology and taxonomic classification.</title>
        <authorList>
            <person name="Goeker M."/>
        </authorList>
    </citation>
    <scope>NUCLEOTIDE SEQUENCE [LARGE SCALE GENOMIC DNA]</scope>
    <source>
        <strain evidence="5 6">DSM 11590</strain>
    </source>
</reference>
<evidence type="ECO:0000313" key="5">
    <source>
        <dbReference type="EMBL" id="MBB6211228.1"/>
    </source>
</evidence>
<dbReference type="PANTHER" id="PTHR44085">
    <property type="entry name" value="SEPIAPTERIN REDUCTASE"/>
    <property type="match status" value="1"/>
</dbReference>
<keyword evidence="3" id="KW-0521">NADP</keyword>
<evidence type="ECO:0000313" key="6">
    <source>
        <dbReference type="Proteomes" id="UP000544872"/>
    </source>
</evidence>
<dbReference type="GO" id="GO:0005737">
    <property type="term" value="C:cytoplasm"/>
    <property type="evidence" value="ECO:0007669"/>
    <property type="project" value="UniProtKB-SubCell"/>
</dbReference>
<organism evidence="5 6">
    <name type="scientific">Novispirillum itersonii</name>
    <name type="common">Aquaspirillum itersonii</name>
    <dbReference type="NCBI Taxonomy" id="189"/>
    <lineage>
        <taxon>Bacteria</taxon>
        <taxon>Pseudomonadati</taxon>
        <taxon>Pseudomonadota</taxon>
        <taxon>Alphaproteobacteria</taxon>
        <taxon>Rhodospirillales</taxon>
        <taxon>Novispirillaceae</taxon>
        <taxon>Novispirillum</taxon>
    </lineage>
</organism>
<dbReference type="RefSeq" id="WP_184264049.1">
    <property type="nucleotide sequence ID" value="NZ_JACIIX010000010.1"/>
</dbReference>
<comment type="subcellular location">
    <subcellularLocation>
        <location evidence="1">Cytoplasm</location>
    </subcellularLocation>
</comment>
<dbReference type="GO" id="GO:0006729">
    <property type="term" value="P:tetrahydrobiopterin biosynthetic process"/>
    <property type="evidence" value="ECO:0007669"/>
    <property type="project" value="TreeGrafter"/>
</dbReference>
<dbReference type="AlphaFoldDB" id="A0A7W9ZHL6"/>
<dbReference type="InterPro" id="IPR036291">
    <property type="entry name" value="NAD(P)-bd_dom_sf"/>
</dbReference>